<evidence type="ECO:0000313" key="3">
    <source>
        <dbReference type="Proteomes" id="UP000574332"/>
    </source>
</evidence>
<dbReference type="SUPFAM" id="SSF53448">
    <property type="entry name" value="Nucleotide-diphospho-sugar transferases"/>
    <property type="match status" value="1"/>
</dbReference>
<dbReference type="PANTHER" id="PTHR43685:SF2">
    <property type="entry name" value="GLYCOSYLTRANSFERASE 2-LIKE DOMAIN-CONTAINING PROTEIN"/>
    <property type="match status" value="1"/>
</dbReference>
<reference evidence="2 3" key="1">
    <citation type="submission" date="2020-07" db="EMBL/GenBank/DDBJ databases">
        <title>Genomic Encyclopedia of Type Strains, Phase IV (KMG-IV): sequencing the most valuable type-strain genomes for metagenomic binning, comparative biology and taxonomic classification.</title>
        <authorList>
            <person name="Goeker M."/>
        </authorList>
    </citation>
    <scope>NUCLEOTIDE SEQUENCE [LARGE SCALE GENOMIC DNA]</scope>
    <source>
        <strain evidence="2 3">DSM 23697</strain>
    </source>
</reference>
<dbReference type="InterPro" id="IPR001173">
    <property type="entry name" value="Glyco_trans_2-like"/>
</dbReference>
<dbReference type="InterPro" id="IPR029044">
    <property type="entry name" value="Nucleotide-diphossugar_trans"/>
</dbReference>
<comment type="caution">
    <text evidence="2">The sequence shown here is derived from an EMBL/GenBank/DDBJ whole genome shotgun (WGS) entry which is preliminary data.</text>
</comment>
<gene>
    <name evidence="2" type="ORF">F5613_002970</name>
</gene>
<name>A0A8E2A4R9_9PORP</name>
<keyword evidence="2" id="KW-0808">Transferase</keyword>
<dbReference type="PANTHER" id="PTHR43685">
    <property type="entry name" value="GLYCOSYLTRANSFERASE"/>
    <property type="match status" value="1"/>
</dbReference>
<dbReference type="Gene3D" id="3.90.550.10">
    <property type="entry name" value="Spore Coat Polysaccharide Biosynthesis Protein SpsA, Chain A"/>
    <property type="match status" value="1"/>
</dbReference>
<organism evidence="2 3">
    <name type="scientific">Macellibacteroides fermentans</name>
    <dbReference type="NCBI Taxonomy" id="879969"/>
    <lineage>
        <taxon>Bacteria</taxon>
        <taxon>Pseudomonadati</taxon>
        <taxon>Bacteroidota</taxon>
        <taxon>Bacteroidia</taxon>
        <taxon>Bacteroidales</taxon>
        <taxon>Porphyromonadaceae</taxon>
        <taxon>Macellibacteroides</taxon>
    </lineage>
</organism>
<dbReference type="Proteomes" id="UP000574332">
    <property type="component" value="Unassembled WGS sequence"/>
</dbReference>
<accession>A0A8E2A4R9</accession>
<dbReference type="GO" id="GO:0016740">
    <property type="term" value="F:transferase activity"/>
    <property type="evidence" value="ECO:0007669"/>
    <property type="project" value="UniProtKB-KW"/>
</dbReference>
<evidence type="ECO:0000259" key="1">
    <source>
        <dbReference type="Pfam" id="PF00535"/>
    </source>
</evidence>
<sequence length="306" mass="35999">MNNPLVSVIIPTYKRPDMIFRAVNSVLKQTYDNIEIFVVDDNNPKFPEREATEEVMSQFKNNHNVIYLKHDKNRNGSAARNTGWRISSGKYITFLDDDDEISPNKIQKQVECLESLDDSWGACYTAYHTLMKDGSIQRSTTNQSGDIYLRALMRTFYVGSGSNILLRKKVIDEIGGYDESFKRNQDIEFMTRAFENYKVAYINEDLLTIHWEVRTIKRTYEFVEDVATHYIYKMKERINQLTPYDQHRVLAVIALDRARVALKFKEYKDLFRILKENKVTFGECCKYVCYLVKRVCTKKSYGFYLD</sequence>
<feature type="domain" description="Glycosyltransferase 2-like" evidence="1">
    <location>
        <begin position="7"/>
        <end position="175"/>
    </location>
</feature>
<evidence type="ECO:0000313" key="2">
    <source>
        <dbReference type="EMBL" id="NYI50808.1"/>
    </source>
</evidence>
<dbReference type="RefSeq" id="WP_179400231.1">
    <property type="nucleotide sequence ID" value="NZ_JACCCY010000004.1"/>
</dbReference>
<protein>
    <submittedName>
        <fullName evidence="2">Glycosyltransferase involved in cell wall biosynthesis</fullName>
    </submittedName>
</protein>
<dbReference type="AlphaFoldDB" id="A0A8E2A4R9"/>
<keyword evidence="3" id="KW-1185">Reference proteome</keyword>
<proteinExistence type="predicted"/>
<dbReference type="EMBL" id="JACCCY010000004">
    <property type="protein sequence ID" value="NYI50808.1"/>
    <property type="molecule type" value="Genomic_DNA"/>
</dbReference>
<dbReference type="CDD" id="cd00761">
    <property type="entry name" value="Glyco_tranf_GTA_type"/>
    <property type="match status" value="1"/>
</dbReference>
<dbReference type="InterPro" id="IPR050834">
    <property type="entry name" value="Glycosyltransf_2"/>
</dbReference>
<dbReference type="Pfam" id="PF00535">
    <property type="entry name" value="Glycos_transf_2"/>
    <property type="match status" value="1"/>
</dbReference>